<comment type="similarity">
    <text evidence="1">Belongs to the glycosyl hydrolase 18 family. Chitinase class V subfamily.</text>
</comment>
<evidence type="ECO:0000256" key="6">
    <source>
        <dbReference type="RuleBase" id="RU000489"/>
    </source>
</evidence>
<dbReference type="InterPro" id="IPR029070">
    <property type="entry name" value="Chitinase_insertion_sf"/>
</dbReference>
<dbReference type="AlphaFoldDB" id="A0AAV7F6N6"/>
<evidence type="ECO:0000256" key="3">
    <source>
        <dbReference type="ARBA" id="ARBA00022801"/>
    </source>
</evidence>
<comment type="caution">
    <text evidence="9">The sequence shown here is derived from an EMBL/GenBank/DDBJ whole genome shotgun (WGS) entry which is preliminary data.</text>
</comment>
<dbReference type="GO" id="GO:0005975">
    <property type="term" value="P:carbohydrate metabolic process"/>
    <property type="evidence" value="ECO:0007669"/>
    <property type="project" value="InterPro"/>
</dbReference>
<dbReference type="PANTHER" id="PTHR11177:SF317">
    <property type="entry name" value="CHITINASE 12-RELATED"/>
    <property type="match status" value="1"/>
</dbReference>
<dbReference type="GO" id="GO:0008061">
    <property type="term" value="F:chitin binding"/>
    <property type="evidence" value="ECO:0007669"/>
    <property type="project" value="InterPro"/>
</dbReference>
<dbReference type="PROSITE" id="PS01095">
    <property type="entry name" value="GH18_1"/>
    <property type="match status" value="1"/>
</dbReference>
<dbReference type="Proteomes" id="UP000825729">
    <property type="component" value="Unassembled WGS sequence"/>
</dbReference>
<dbReference type="EMBL" id="JAINDJ010000002">
    <property type="protein sequence ID" value="KAG9456264.1"/>
    <property type="molecule type" value="Genomic_DNA"/>
</dbReference>
<evidence type="ECO:0000313" key="10">
    <source>
        <dbReference type="Proteomes" id="UP000825729"/>
    </source>
</evidence>
<dbReference type="FunFam" id="3.10.50.10:FF:000003">
    <property type="entry name" value="Class V chitinase CHIT5b"/>
    <property type="match status" value="1"/>
</dbReference>
<gene>
    <name evidence="9" type="ORF">H6P81_000772</name>
</gene>
<dbReference type="InterPro" id="IPR050314">
    <property type="entry name" value="Glycosyl_Hydrlase_18"/>
</dbReference>
<dbReference type="InterPro" id="IPR011583">
    <property type="entry name" value="Chitinase_II/V-like_cat"/>
</dbReference>
<reference evidence="9 10" key="1">
    <citation type="submission" date="2021-07" db="EMBL/GenBank/DDBJ databases">
        <title>The Aristolochia fimbriata genome: insights into angiosperm evolution, floral development and chemical biosynthesis.</title>
        <authorList>
            <person name="Jiao Y."/>
        </authorList>
    </citation>
    <scope>NUCLEOTIDE SEQUENCE [LARGE SCALE GENOMIC DNA]</scope>
    <source>
        <strain evidence="9">IBCAS-2021</strain>
        <tissue evidence="9">Leaf</tissue>
    </source>
</reference>
<dbReference type="CDD" id="cd02879">
    <property type="entry name" value="GH18_plant_chitinase_class_V"/>
    <property type="match status" value="1"/>
</dbReference>
<keyword evidence="4" id="KW-0325">Glycoprotein</keyword>
<dbReference type="GO" id="GO:0005576">
    <property type="term" value="C:extracellular region"/>
    <property type="evidence" value="ECO:0007669"/>
    <property type="project" value="TreeGrafter"/>
</dbReference>
<dbReference type="SMART" id="SM00636">
    <property type="entry name" value="Glyco_18"/>
    <property type="match status" value="1"/>
</dbReference>
<dbReference type="Gene3D" id="3.20.20.80">
    <property type="entry name" value="Glycosidases"/>
    <property type="match status" value="1"/>
</dbReference>
<proteinExistence type="inferred from homology"/>
<feature type="chain" id="PRO_5043664161" description="GH18 domain-containing protein" evidence="7">
    <location>
        <begin position="26"/>
        <end position="369"/>
    </location>
</feature>
<evidence type="ECO:0000259" key="8">
    <source>
        <dbReference type="PROSITE" id="PS51910"/>
    </source>
</evidence>
<keyword evidence="5 6" id="KW-0326">Glycosidase</keyword>
<feature type="domain" description="GH18" evidence="8">
    <location>
        <begin position="27"/>
        <end position="369"/>
    </location>
</feature>
<dbReference type="Gene3D" id="3.10.50.10">
    <property type="match status" value="1"/>
</dbReference>
<organism evidence="9 10">
    <name type="scientific">Aristolochia fimbriata</name>
    <name type="common">White veined hardy Dutchman's pipe vine</name>
    <dbReference type="NCBI Taxonomy" id="158543"/>
    <lineage>
        <taxon>Eukaryota</taxon>
        <taxon>Viridiplantae</taxon>
        <taxon>Streptophyta</taxon>
        <taxon>Embryophyta</taxon>
        <taxon>Tracheophyta</taxon>
        <taxon>Spermatophyta</taxon>
        <taxon>Magnoliopsida</taxon>
        <taxon>Magnoliidae</taxon>
        <taxon>Piperales</taxon>
        <taxon>Aristolochiaceae</taxon>
        <taxon>Aristolochia</taxon>
    </lineage>
</organism>
<dbReference type="SUPFAM" id="SSF51445">
    <property type="entry name" value="(Trans)glycosidases"/>
    <property type="match status" value="1"/>
</dbReference>
<keyword evidence="10" id="KW-1185">Reference proteome</keyword>
<evidence type="ECO:0000256" key="4">
    <source>
        <dbReference type="ARBA" id="ARBA00023180"/>
    </source>
</evidence>
<evidence type="ECO:0000256" key="5">
    <source>
        <dbReference type="ARBA" id="ARBA00023295"/>
    </source>
</evidence>
<evidence type="ECO:0000256" key="1">
    <source>
        <dbReference type="ARBA" id="ARBA00008682"/>
    </source>
</evidence>
<evidence type="ECO:0000256" key="2">
    <source>
        <dbReference type="ARBA" id="ARBA00022729"/>
    </source>
</evidence>
<accession>A0AAV7F6N6</accession>
<dbReference type="SUPFAM" id="SSF54556">
    <property type="entry name" value="Chitinase insertion domain"/>
    <property type="match status" value="1"/>
</dbReference>
<name>A0AAV7F6N6_ARIFI</name>
<dbReference type="GO" id="GO:0006032">
    <property type="term" value="P:chitin catabolic process"/>
    <property type="evidence" value="ECO:0007669"/>
    <property type="project" value="TreeGrafter"/>
</dbReference>
<evidence type="ECO:0000313" key="9">
    <source>
        <dbReference type="EMBL" id="KAG9456264.1"/>
    </source>
</evidence>
<dbReference type="InterPro" id="IPR017853">
    <property type="entry name" value="GH"/>
</dbReference>
<evidence type="ECO:0000256" key="7">
    <source>
        <dbReference type="SAM" id="SignalP"/>
    </source>
</evidence>
<keyword evidence="3 6" id="KW-0378">Hydrolase</keyword>
<dbReference type="GO" id="GO:0004568">
    <property type="term" value="F:chitinase activity"/>
    <property type="evidence" value="ECO:0007669"/>
    <property type="project" value="TreeGrafter"/>
</dbReference>
<protein>
    <recommendedName>
        <fullName evidence="8">GH18 domain-containing protein</fullName>
    </recommendedName>
</protein>
<dbReference type="PANTHER" id="PTHR11177">
    <property type="entry name" value="CHITINASE"/>
    <property type="match status" value="1"/>
</dbReference>
<dbReference type="InterPro" id="IPR001223">
    <property type="entry name" value="Glyco_hydro18_cat"/>
</dbReference>
<keyword evidence="2 7" id="KW-0732">Signal</keyword>
<sequence>MAASANRHSLALLVSVTIMASAVAAQGIRGGYWFPNSEIPVTAIETSYYTHIYYAFLLPDRNTYEIAVNDADVPVLRSFTSTLRGKNPPVKTILSIGGGSSDATVFSKMASDAKTRSAFIESAVGVAREYNFDGVDLDWELPENQTDMDNLGLLFQEWKAVIDYEASNTGRALLLLTAAVHYAGTVWGSRTYPARAINNYVSWVNAMCYDYHGSWDTSQTGTLAGLYDPNGSLSTSYGLQSWLSIGVRPEKVMMGLPLFGRSWTLRDPGVHGIGAPAVGVGPGSNGALTYKQVVDLNARNNATVVYDTATVSVYSYWGTNWVTYDDERSVAVKVRYAKSQKLGGYFFWAVPQDKDWIISRQASNVWSSA</sequence>
<dbReference type="InterPro" id="IPR001579">
    <property type="entry name" value="Glyco_hydro_18_chit_AS"/>
</dbReference>
<dbReference type="PROSITE" id="PS51910">
    <property type="entry name" value="GH18_2"/>
    <property type="match status" value="1"/>
</dbReference>
<dbReference type="Pfam" id="PF00704">
    <property type="entry name" value="Glyco_hydro_18"/>
    <property type="match status" value="1"/>
</dbReference>
<feature type="signal peptide" evidence="7">
    <location>
        <begin position="1"/>
        <end position="25"/>
    </location>
</feature>